<protein>
    <recommendedName>
        <fullName evidence="1">Glycosyltransferase 2-like domain-containing protein</fullName>
    </recommendedName>
</protein>
<comment type="caution">
    <text evidence="2">The sequence shown here is derived from an EMBL/GenBank/DDBJ whole genome shotgun (WGS) entry which is preliminary data.</text>
</comment>
<proteinExistence type="predicted"/>
<dbReference type="InterPro" id="IPR029044">
    <property type="entry name" value="Nucleotide-diphossugar_trans"/>
</dbReference>
<dbReference type="CDD" id="cd04186">
    <property type="entry name" value="GT_2_like_c"/>
    <property type="match status" value="1"/>
</dbReference>
<evidence type="ECO:0000313" key="2">
    <source>
        <dbReference type="EMBL" id="KEA59740.1"/>
    </source>
</evidence>
<dbReference type="AlphaFoldDB" id="A0A071MGF5"/>
<dbReference type="InterPro" id="IPR001173">
    <property type="entry name" value="Glyco_trans_2-like"/>
</dbReference>
<reference evidence="2" key="1">
    <citation type="submission" date="2014-04" db="EMBL/GenBank/DDBJ databases">
        <title>In planta biocontrol of soil-borne Fusarium wilt of banana through a plant endophytic bacterium, Burkholderia cenocepacia 869T2.</title>
        <authorList>
            <person name="Ho Y.-N."/>
            <person name="Chiang H.-M."/>
            <person name="Chao C.-P."/>
            <person name="Su C.-C."/>
            <person name="Hsu H.-F."/>
            <person name="Guo C.-T."/>
            <person name="Hsieh J.-L."/>
            <person name="Huang C.-C."/>
        </authorList>
    </citation>
    <scope>NUCLEOTIDE SEQUENCE [LARGE SCALE GENOMIC DNA]</scope>
    <source>
        <strain evidence="2">869T2</strain>
    </source>
</reference>
<evidence type="ECO:0000259" key="1">
    <source>
        <dbReference type="Pfam" id="PF00535"/>
    </source>
</evidence>
<dbReference type="EMBL" id="JJOA01000008">
    <property type="protein sequence ID" value="KEA59740.1"/>
    <property type="molecule type" value="Genomic_DNA"/>
</dbReference>
<name>A0A071MGF5_9BURK</name>
<dbReference type="PANTHER" id="PTHR43179:SF7">
    <property type="entry name" value="RHAMNOSYLTRANSFERASE WBBL"/>
    <property type="match status" value="1"/>
</dbReference>
<dbReference type="Pfam" id="PF00535">
    <property type="entry name" value="Glycos_transf_2"/>
    <property type="match status" value="1"/>
</dbReference>
<organism evidence="2">
    <name type="scientific">Burkholderia cenocepacia</name>
    <dbReference type="NCBI Taxonomy" id="95486"/>
    <lineage>
        <taxon>Bacteria</taxon>
        <taxon>Pseudomonadati</taxon>
        <taxon>Pseudomonadota</taxon>
        <taxon>Betaproteobacteria</taxon>
        <taxon>Burkholderiales</taxon>
        <taxon>Burkholderiaceae</taxon>
        <taxon>Burkholderia</taxon>
        <taxon>Burkholderia cepacia complex</taxon>
    </lineage>
</organism>
<gene>
    <name evidence="2" type="ORF">DT99_09010</name>
</gene>
<dbReference type="SUPFAM" id="SSF53448">
    <property type="entry name" value="Nucleotide-diphospho-sugar transferases"/>
    <property type="match status" value="2"/>
</dbReference>
<dbReference type="PANTHER" id="PTHR43179">
    <property type="entry name" value="RHAMNOSYLTRANSFERASE WBBL"/>
    <property type="match status" value="1"/>
</dbReference>
<sequence length="762" mass="85934">MSRLLRKPMFDFNALRLTWGMPFLVDSTSAEMHASEDRPGTRVYLVDVRLLPGWYMIELRTSSHAAQLRARVRLPGGPSAETLAMALGSRQVSKRLVHLPARGKIEIEIDFDDPSADRIETFRLARVTSRFAHSRIMTKLEALHPRYKPCGDDYDLADSRRGRGDMAQAWRDYCCLFEESELLVGYPDWIRHFDTPSLDTYKIMQDSLHRFATSPVFAIGMEVSDVPSPHWETAIRSVAAQIYPNWQLLIVDRRPGADRTDLIPRDLRDDARIRVIPDHALANVHSTLDRTLAESGNWVVFFGQDDVLPRHGLYVVADAIDRRPDVDLLYSDEDSIDIDGVRHSPRFKSDWDEDLMLSSDLFSGLGVYRTEVFTLSGGRDHRHGVASRYDMTLRCLPHTTQDRILHIPRVLYHKRAEPGSTQDPVARRDARDTRRLAVVRHLSRAGIQATVSSTAYGHHVRYPVPERAPLVTLVIPTRNGFSLLSRCVDSIITKTHYRAFEIIIVDNGSDDPDTLDYMARLAVDHGVRILRDDRPFNYSALNNRAVEMASGEFVALVNNDVEVIDGDWLDEVMGHALRPEVGVVGVKLLYTNGSVQHAGVIVGLSGCADHLHRGLGRDEPGYQARAVTTQSLSAVTGACLVVRRSLYQQLGGLNEVDLAVAFNDVDFCLRVRQAGYTVLWTPHAVLYHHESATRGQDDTAEKMARAAREIDYMRRHWHDLIANDPAYSPNLSLDRFDCQLAWPPRVASLRRLALRTPGVAAD</sequence>
<feature type="domain" description="Glycosyltransferase 2-like" evidence="1">
    <location>
        <begin position="473"/>
        <end position="648"/>
    </location>
</feature>
<accession>A0A071MGF5</accession>
<dbReference type="OrthoDB" id="9816564at2"/>
<dbReference type="Gene3D" id="3.90.550.10">
    <property type="entry name" value="Spore Coat Polysaccharide Biosynthesis Protein SpsA, Chain A"/>
    <property type="match status" value="2"/>
</dbReference>